<evidence type="ECO:0000259" key="1">
    <source>
        <dbReference type="PROSITE" id="PS50943"/>
    </source>
</evidence>
<dbReference type="InterPro" id="IPR010982">
    <property type="entry name" value="Lambda_DNA-bd_dom_sf"/>
</dbReference>
<accession>A0A2P6M7M4</accession>
<dbReference type="RefSeq" id="WP_106990736.1">
    <property type="nucleotide sequence ID" value="NZ_KZ679092.1"/>
</dbReference>
<gene>
    <name evidence="2" type="ORF">C6N40_09235</name>
</gene>
<dbReference type="Gene3D" id="1.10.260.40">
    <property type="entry name" value="lambda repressor-like DNA-binding domains"/>
    <property type="match status" value="1"/>
</dbReference>
<dbReference type="EMBL" id="PVLF01000014">
    <property type="protein sequence ID" value="PRH81978.1"/>
    <property type="molecule type" value="Genomic_DNA"/>
</dbReference>
<dbReference type="GO" id="GO:0003677">
    <property type="term" value="F:DNA binding"/>
    <property type="evidence" value="ECO:0007669"/>
    <property type="project" value="InterPro"/>
</dbReference>
<dbReference type="Proteomes" id="UP000241736">
    <property type="component" value="Unassembled WGS sequence"/>
</dbReference>
<evidence type="ECO:0000313" key="2">
    <source>
        <dbReference type="EMBL" id="PRH81978.1"/>
    </source>
</evidence>
<sequence length="96" mass="10671">MSYQEWLKNEANQASLRQEELIVSVTGSIIDAMDRAQLSKADLAAKLGVSRSYITQILSGNRNMTLRTLADISHAIDHGVYFSLRPRVSSFLKVSS</sequence>
<evidence type="ECO:0000313" key="3">
    <source>
        <dbReference type="Proteomes" id="UP000241736"/>
    </source>
</evidence>
<dbReference type="PROSITE" id="PS50943">
    <property type="entry name" value="HTH_CROC1"/>
    <property type="match status" value="1"/>
</dbReference>
<dbReference type="SUPFAM" id="SSF47413">
    <property type="entry name" value="lambda repressor-like DNA-binding domains"/>
    <property type="match status" value="1"/>
</dbReference>
<name>A0A2P6M7M4_9GAMM</name>
<dbReference type="InterPro" id="IPR001387">
    <property type="entry name" value="Cro/C1-type_HTH"/>
</dbReference>
<reference evidence="2 3" key="1">
    <citation type="submission" date="2018-03" db="EMBL/GenBank/DDBJ databases">
        <title>Arenimonas caeni sp. nov., isolated from activated sludge.</title>
        <authorList>
            <person name="Liu H."/>
        </authorList>
    </citation>
    <scope>NUCLEOTIDE SEQUENCE [LARGE SCALE GENOMIC DNA]</scope>
    <source>
        <strain evidence="3">z29</strain>
    </source>
</reference>
<proteinExistence type="predicted"/>
<comment type="caution">
    <text evidence="2">The sequence shown here is derived from an EMBL/GenBank/DDBJ whole genome shotgun (WGS) entry which is preliminary data.</text>
</comment>
<dbReference type="OrthoDB" id="6402441at2"/>
<dbReference type="Pfam" id="PF01381">
    <property type="entry name" value="HTH_3"/>
    <property type="match status" value="1"/>
</dbReference>
<dbReference type="SMART" id="SM00530">
    <property type="entry name" value="HTH_XRE"/>
    <property type="match status" value="1"/>
</dbReference>
<organism evidence="2 3">
    <name type="scientific">Arenimonas caeni</name>
    <dbReference type="NCBI Taxonomy" id="2058085"/>
    <lineage>
        <taxon>Bacteria</taxon>
        <taxon>Pseudomonadati</taxon>
        <taxon>Pseudomonadota</taxon>
        <taxon>Gammaproteobacteria</taxon>
        <taxon>Lysobacterales</taxon>
        <taxon>Lysobacteraceae</taxon>
        <taxon>Arenimonas</taxon>
    </lineage>
</organism>
<feature type="domain" description="HTH cro/C1-type" evidence="1">
    <location>
        <begin position="29"/>
        <end position="82"/>
    </location>
</feature>
<dbReference type="AlphaFoldDB" id="A0A2P6M7M4"/>
<protein>
    <recommendedName>
        <fullName evidence="1">HTH cro/C1-type domain-containing protein</fullName>
    </recommendedName>
</protein>
<dbReference type="CDD" id="cd00093">
    <property type="entry name" value="HTH_XRE"/>
    <property type="match status" value="1"/>
</dbReference>
<keyword evidence="3" id="KW-1185">Reference proteome</keyword>